<dbReference type="InterPro" id="IPR007492">
    <property type="entry name" value="LytTR_DNA-bd_dom"/>
</dbReference>
<feature type="modified residue" description="4-aspartylphosphate" evidence="1">
    <location>
        <position position="57"/>
    </location>
</feature>
<gene>
    <name evidence="4" type="ORF">ACFOSX_09685</name>
</gene>
<dbReference type="InterPro" id="IPR001789">
    <property type="entry name" value="Sig_transdc_resp-reg_receiver"/>
</dbReference>
<dbReference type="EMBL" id="JBHSAT010000004">
    <property type="protein sequence ID" value="MFC3877502.1"/>
    <property type="molecule type" value="Genomic_DNA"/>
</dbReference>
<dbReference type="SUPFAM" id="SSF52172">
    <property type="entry name" value="CheY-like"/>
    <property type="match status" value="1"/>
</dbReference>
<evidence type="ECO:0000256" key="1">
    <source>
        <dbReference type="PROSITE-ProRule" id="PRU00169"/>
    </source>
</evidence>
<sequence length="246" mass="28656">MTILKTLIVDDEVNARENLRFLLDFYCKNVEVVAEASNVDEAVEAINKLQPQLVFLDIEMPKKNGFHLFETFREPDFQVIFVTAYDTYALKAFKVSALDYLLKPINTEALKSAISKAVRQVDIKLSLKKHLDILKENTKSIERIAIPYKSDYVILNLKDVSCIEANRMYSKLYVAERTSYLASKKLSYYEDLLADQSRFVRVHRSWLINLDHVETYSKREKCLTLKYGRIVPLSKSYKLQFESVFI</sequence>
<dbReference type="Pfam" id="PF04397">
    <property type="entry name" value="LytTR"/>
    <property type="match status" value="1"/>
</dbReference>
<name>A0ABV8AHE9_9FLAO</name>
<organism evidence="4 5">
    <name type="scientific">Winogradskyella maritima</name>
    <dbReference type="NCBI Taxonomy" id="1517766"/>
    <lineage>
        <taxon>Bacteria</taxon>
        <taxon>Pseudomonadati</taxon>
        <taxon>Bacteroidota</taxon>
        <taxon>Flavobacteriia</taxon>
        <taxon>Flavobacteriales</taxon>
        <taxon>Flavobacteriaceae</taxon>
        <taxon>Winogradskyella</taxon>
    </lineage>
</organism>
<dbReference type="PROSITE" id="PS50110">
    <property type="entry name" value="RESPONSE_REGULATORY"/>
    <property type="match status" value="1"/>
</dbReference>
<dbReference type="Gene3D" id="2.40.50.1020">
    <property type="entry name" value="LytTr DNA-binding domain"/>
    <property type="match status" value="1"/>
</dbReference>
<dbReference type="SMART" id="SM00448">
    <property type="entry name" value="REC"/>
    <property type="match status" value="1"/>
</dbReference>
<keyword evidence="1" id="KW-0597">Phosphoprotein</keyword>
<dbReference type="PANTHER" id="PTHR37299:SF1">
    <property type="entry name" value="STAGE 0 SPORULATION PROTEIN A HOMOLOG"/>
    <property type="match status" value="1"/>
</dbReference>
<dbReference type="Proteomes" id="UP001595812">
    <property type="component" value="Unassembled WGS sequence"/>
</dbReference>
<dbReference type="Pfam" id="PF00072">
    <property type="entry name" value="Response_reg"/>
    <property type="match status" value="1"/>
</dbReference>
<evidence type="ECO:0000313" key="4">
    <source>
        <dbReference type="EMBL" id="MFC3877502.1"/>
    </source>
</evidence>
<protein>
    <submittedName>
        <fullName evidence="4">LytR/AlgR family response regulator transcription factor</fullName>
    </submittedName>
</protein>
<reference evidence="5" key="1">
    <citation type="journal article" date="2019" name="Int. J. Syst. Evol. Microbiol.">
        <title>The Global Catalogue of Microorganisms (GCM) 10K type strain sequencing project: providing services to taxonomists for standard genome sequencing and annotation.</title>
        <authorList>
            <consortium name="The Broad Institute Genomics Platform"/>
            <consortium name="The Broad Institute Genome Sequencing Center for Infectious Disease"/>
            <person name="Wu L."/>
            <person name="Ma J."/>
        </authorList>
    </citation>
    <scope>NUCLEOTIDE SEQUENCE [LARGE SCALE GENOMIC DNA]</scope>
    <source>
        <strain evidence="5">CECT 8979</strain>
    </source>
</reference>
<dbReference type="RefSeq" id="WP_386099913.1">
    <property type="nucleotide sequence ID" value="NZ_JBHSAT010000004.1"/>
</dbReference>
<evidence type="ECO:0000259" key="2">
    <source>
        <dbReference type="PROSITE" id="PS50110"/>
    </source>
</evidence>
<keyword evidence="5" id="KW-1185">Reference proteome</keyword>
<evidence type="ECO:0000313" key="5">
    <source>
        <dbReference type="Proteomes" id="UP001595812"/>
    </source>
</evidence>
<dbReference type="InterPro" id="IPR011006">
    <property type="entry name" value="CheY-like_superfamily"/>
</dbReference>
<dbReference type="InterPro" id="IPR046947">
    <property type="entry name" value="LytR-like"/>
</dbReference>
<accession>A0ABV8AHE9</accession>
<proteinExistence type="predicted"/>
<feature type="domain" description="Response regulatory" evidence="2">
    <location>
        <begin position="5"/>
        <end position="118"/>
    </location>
</feature>
<feature type="domain" description="HTH LytTR-type" evidence="3">
    <location>
        <begin position="144"/>
        <end position="237"/>
    </location>
</feature>
<dbReference type="SMART" id="SM00850">
    <property type="entry name" value="LytTR"/>
    <property type="match status" value="1"/>
</dbReference>
<dbReference type="PANTHER" id="PTHR37299">
    <property type="entry name" value="TRANSCRIPTIONAL REGULATOR-RELATED"/>
    <property type="match status" value="1"/>
</dbReference>
<evidence type="ECO:0000259" key="3">
    <source>
        <dbReference type="PROSITE" id="PS50930"/>
    </source>
</evidence>
<comment type="caution">
    <text evidence="4">The sequence shown here is derived from an EMBL/GenBank/DDBJ whole genome shotgun (WGS) entry which is preliminary data.</text>
</comment>
<dbReference type="PROSITE" id="PS50930">
    <property type="entry name" value="HTH_LYTTR"/>
    <property type="match status" value="1"/>
</dbReference>
<dbReference type="Gene3D" id="3.40.50.2300">
    <property type="match status" value="1"/>
</dbReference>